<name>A0A9C7GAU1_9BACI</name>
<organism evidence="2 3">
    <name type="scientific">Pseudoneobacillus rhizosphaerae</name>
    <dbReference type="NCBI Taxonomy" id="2880968"/>
    <lineage>
        <taxon>Bacteria</taxon>
        <taxon>Bacillati</taxon>
        <taxon>Bacillota</taxon>
        <taxon>Bacilli</taxon>
        <taxon>Bacillales</taxon>
        <taxon>Bacillaceae</taxon>
        <taxon>Pseudoneobacillus</taxon>
    </lineage>
</organism>
<feature type="transmembrane region" description="Helical" evidence="1">
    <location>
        <begin position="73"/>
        <end position="93"/>
    </location>
</feature>
<comment type="caution">
    <text evidence="2">The sequence shown here is derived from an EMBL/GenBank/DDBJ whole genome shotgun (WGS) entry which is preliminary data.</text>
</comment>
<dbReference type="AlphaFoldDB" id="A0A9C7GAU1"/>
<evidence type="ECO:0008006" key="4">
    <source>
        <dbReference type="Google" id="ProtNLM"/>
    </source>
</evidence>
<dbReference type="Proteomes" id="UP000789845">
    <property type="component" value="Unassembled WGS sequence"/>
</dbReference>
<protein>
    <recommendedName>
        <fullName evidence="4">DUF624 domain-containing protein</fullName>
    </recommendedName>
</protein>
<keyword evidence="3" id="KW-1185">Reference proteome</keyword>
<keyword evidence="1" id="KW-0812">Transmembrane</keyword>
<proteinExistence type="predicted"/>
<feature type="transmembrane region" description="Helical" evidence="1">
    <location>
        <begin position="162"/>
        <end position="181"/>
    </location>
</feature>
<reference evidence="2" key="1">
    <citation type="submission" date="2021-10" db="EMBL/GenBank/DDBJ databases">
        <authorList>
            <person name="Criscuolo A."/>
        </authorList>
    </citation>
    <scope>NUCLEOTIDE SEQUENCE</scope>
    <source>
        <strain evidence="2">CIP111885</strain>
    </source>
</reference>
<gene>
    <name evidence="2" type="ORF">NEOCIP111885_02865</name>
</gene>
<evidence type="ECO:0000256" key="1">
    <source>
        <dbReference type="SAM" id="Phobius"/>
    </source>
</evidence>
<evidence type="ECO:0000313" key="2">
    <source>
        <dbReference type="EMBL" id="CAG9609124.1"/>
    </source>
</evidence>
<dbReference type="InterPro" id="IPR006938">
    <property type="entry name" value="DUF624"/>
</dbReference>
<dbReference type="EMBL" id="CAKJTG010000016">
    <property type="protein sequence ID" value="CAG9609124.1"/>
    <property type="molecule type" value="Genomic_DNA"/>
</dbReference>
<accession>A0A9C7GAU1</accession>
<feature type="transmembrane region" description="Helical" evidence="1">
    <location>
        <begin position="100"/>
        <end position="121"/>
    </location>
</feature>
<dbReference type="Pfam" id="PF04854">
    <property type="entry name" value="DUF624"/>
    <property type="match status" value="1"/>
</dbReference>
<feature type="transmembrane region" description="Helical" evidence="1">
    <location>
        <begin position="12"/>
        <end position="35"/>
    </location>
</feature>
<feature type="transmembrane region" description="Helical" evidence="1">
    <location>
        <begin position="133"/>
        <end position="155"/>
    </location>
</feature>
<evidence type="ECO:0000313" key="3">
    <source>
        <dbReference type="Proteomes" id="UP000789845"/>
    </source>
</evidence>
<dbReference type="RefSeq" id="WP_230497361.1">
    <property type="nucleotide sequence ID" value="NZ_CAKJTG010000016.1"/>
</dbReference>
<keyword evidence="1" id="KW-0472">Membrane</keyword>
<sequence>MVKNTFYKILEVVAYFFFLNMLWILFSLPVITLFASTSAMFGVIRKSLQEEEINLNALKDFTLLFKENFKQSMIIGFIWSITGFSILFYLFFLRAIEIEILWVLVVVLAVIFIFHTVYLIPVTVHYNLTVLKVFMFSIIYSFKFFISTFIALCFIGASFIIFYTYPMTLLFIFSTCAYNVYRTCAKSFSKITNIT</sequence>
<keyword evidence="1" id="KW-1133">Transmembrane helix</keyword>